<dbReference type="EMBL" id="RBNL01002991">
    <property type="protein sequence ID" value="RML60621.1"/>
    <property type="molecule type" value="Genomic_DNA"/>
</dbReference>
<organism evidence="2 3">
    <name type="scientific">Pseudomonas syringae pv. maculicola</name>
    <dbReference type="NCBI Taxonomy" id="59511"/>
    <lineage>
        <taxon>Bacteria</taxon>
        <taxon>Pseudomonadati</taxon>
        <taxon>Pseudomonadota</taxon>
        <taxon>Gammaproteobacteria</taxon>
        <taxon>Pseudomonadales</taxon>
        <taxon>Pseudomonadaceae</taxon>
        <taxon>Pseudomonas</taxon>
    </lineage>
</organism>
<protein>
    <submittedName>
        <fullName evidence="2">Uncharacterized protein</fullName>
    </submittedName>
</protein>
<evidence type="ECO:0000256" key="1">
    <source>
        <dbReference type="SAM" id="MobiDB-lite"/>
    </source>
</evidence>
<reference evidence="2 3" key="1">
    <citation type="submission" date="2018-08" db="EMBL/GenBank/DDBJ databases">
        <title>Recombination of ecologically and evolutionarily significant loci maintains genetic cohesion in the Pseudomonas syringae species complex.</title>
        <authorList>
            <person name="Dillon M."/>
            <person name="Thakur S."/>
            <person name="Almeida R.N.D."/>
            <person name="Weir B.S."/>
            <person name="Guttman D.S."/>
        </authorList>
    </citation>
    <scope>NUCLEOTIDE SEQUENCE [LARGE SCALE GENOMIC DNA]</scope>
    <source>
        <strain evidence="2 3">88_10</strain>
    </source>
</reference>
<name>A0A3M2XA10_PSEYM</name>
<dbReference type="Proteomes" id="UP000282378">
    <property type="component" value="Unassembled WGS sequence"/>
</dbReference>
<proteinExistence type="predicted"/>
<evidence type="ECO:0000313" key="3">
    <source>
        <dbReference type="Proteomes" id="UP000282378"/>
    </source>
</evidence>
<gene>
    <name evidence="2" type="ORF">APX70_06111</name>
</gene>
<sequence>MDVRIRNSKKPRLIMPITASTRASITCGSCRENTDTAKVQPPRINAQSSNEPSCAPHTALNL</sequence>
<dbReference type="AlphaFoldDB" id="A0A3M2XA10"/>
<comment type="caution">
    <text evidence="2">The sequence shown here is derived from an EMBL/GenBank/DDBJ whole genome shotgun (WGS) entry which is preliminary data.</text>
</comment>
<accession>A0A3M2XA10</accession>
<evidence type="ECO:0000313" key="2">
    <source>
        <dbReference type="EMBL" id="RML60621.1"/>
    </source>
</evidence>
<feature type="region of interest" description="Disordered" evidence="1">
    <location>
        <begin position="33"/>
        <end position="62"/>
    </location>
</feature>